<reference evidence="6 7" key="1">
    <citation type="journal article" date="2011" name="J. Bacteriol.">
        <title>Complete Genome Sequence of the Aerobic Marine Methanotroph Methylomonas methanica MC09.</title>
        <authorList>
            <person name="Boden R."/>
            <person name="Cunliffe M."/>
            <person name="Scanlan J."/>
            <person name="Moussard H."/>
            <person name="Kits K.D."/>
            <person name="Klotz M.G."/>
            <person name="Jetten M.S."/>
            <person name="Vuilleumier S."/>
            <person name="Han J."/>
            <person name="Peters L."/>
            <person name="Mikhailova N."/>
            <person name="Teshima H."/>
            <person name="Tapia R."/>
            <person name="Kyrpides N."/>
            <person name="Ivanova N."/>
            <person name="Pagani I."/>
            <person name="Cheng J.F."/>
            <person name="Goodwin L."/>
            <person name="Han C."/>
            <person name="Hauser L."/>
            <person name="Land M.L."/>
            <person name="Lapidus A."/>
            <person name="Lucas S."/>
            <person name="Pitluck S."/>
            <person name="Woyke T."/>
            <person name="Stein L."/>
            <person name="Murrell J.C."/>
        </authorList>
    </citation>
    <scope>NUCLEOTIDE SEQUENCE [LARGE SCALE GENOMIC DNA]</scope>
    <source>
        <strain evidence="6 7">MC09</strain>
    </source>
</reference>
<feature type="transmembrane region" description="Helical" evidence="4">
    <location>
        <begin position="7"/>
        <end position="27"/>
    </location>
</feature>
<keyword evidence="4" id="KW-0472">Membrane</keyword>
<gene>
    <name evidence="6" type="ordered locus">Metme_3388</name>
</gene>
<dbReference type="PROSITE" id="PS50111">
    <property type="entry name" value="CHEMOTAXIS_TRANSDUC_2"/>
    <property type="match status" value="1"/>
</dbReference>
<dbReference type="RefSeq" id="WP_013819986.1">
    <property type="nucleotide sequence ID" value="NC_015572.1"/>
</dbReference>
<feature type="transmembrane region" description="Helical" evidence="4">
    <location>
        <begin position="39"/>
        <end position="58"/>
    </location>
</feature>
<dbReference type="AlphaFoldDB" id="G0A6D1"/>
<organism evidence="6 7">
    <name type="scientific">Methylomonas methanica (strain DSM 25384 / MC09)</name>
    <dbReference type="NCBI Taxonomy" id="857087"/>
    <lineage>
        <taxon>Bacteria</taxon>
        <taxon>Pseudomonadati</taxon>
        <taxon>Pseudomonadota</taxon>
        <taxon>Gammaproteobacteria</taxon>
        <taxon>Methylococcales</taxon>
        <taxon>Methylococcaceae</taxon>
        <taxon>Methylomonas</taxon>
    </lineage>
</organism>
<dbReference type="SMART" id="SM00283">
    <property type="entry name" value="MA"/>
    <property type="match status" value="1"/>
</dbReference>
<sequence length="426" mass="47417">MLNQTSDLLLFLIFVLAIIIADGIFLVSINNFTTLTQSIVLQNIVLIIFIWWLYRILVKKTVDEFERMVASSLSNDRINLTPQHYDGRLVTISLLNQAINRFKIACDEAIISIMSSAARLAPMSKELADSYSSHIQKSELQKLYSRTVANALSKMHDSGSIVYQQVDATNQVITKTQSRVKSCQTVFQNTALSMDQLASQIDHVSERVACLSAHSADIGKILDVIDSIADQTNLLALNAAIEAARAGEQGRGFAVVADEVRNLAKRTQNSTMEIQKAIEAIQNETGLVVERMKDGRDQASKTQHLATESWQELSGIENMVEEIFGNACEIFNAMEQQKQTATESQDAVDALVNLDSNALANFQLPHVSADDLTNLGEKLREKLQKFTVSQNNWNESLRTGNRSENESIQVKNCNHQESDDTTLFSE</sequence>
<dbReference type="CDD" id="cd11386">
    <property type="entry name" value="MCP_signal"/>
    <property type="match status" value="1"/>
</dbReference>
<accession>G0A6D1</accession>
<evidence type="ECO:0000313" key="7">
    <source>
        <dbReference type="Proteomes" id="UP000008888"/>
    </source>
</evidence>
<dbReference type="STRING" id="857087.Metme_3388"/>
<proteinExistence type="predicted"/>
<dbReference type="Gene3D" id="1.10.287.950">
    <property type="entry name" value="Methyl-accepting chemotaxis protein"/>
    <property type="match status" value="1"/>
</dbReference>
<keyword evidence="4" id="KW-1133">Transmembrane helix</keyword>
<reference evidence="7" key="3">
    <citation type="submission" date="2011-05" db="EMBL/GenBank/DDBJ databases">
        <title>Complete sequence of Methylomonas methanica MC09.</title>
        <authorList>
            <consortium name="US DOE Joint Genome Institute"/>
            <person name="Lucas S."/>
            <person name="Han J."/>
            <person name="Lapidus A."/>
            <person name="Cheng J.-F."/>
            <person name="Goodwin L."/>
            <person name="Pitluck S."/>
            <person name="Peters L."/>
            <person name="Mikhailova N."/>
            <person name="Teshima H."/>
            <person name="Han C."/>
            <person name="Tapia R."/>
            <person name="Land M."/>
            <person name="Hauser L."/>
            <person name="Kyrpides N."/>
            <person name="Ivanova N."/>
            <person name="Pagani I."/>
            <person name="Stein L."/>
            <person name="Woyke T."/>
        </authorList>
    </citation>
    <scope>NUCLEOTIDE SEQUENCE [LARGE SCALE GENOMIC DNA]</scope>
    <source>
        <strain evidence="7">MC09</strain>
    </source>
</reference>
<dbReference type="PANTHER" id="PTHR32089:SF112">
    <property type="entry name" value="LYSOZYME-LIKE PROTEIN-RELATED"/>
    <property type="match status" value="1"/>
</dbReference>
<dbReference type="EMBL" id="CP002738">
    <property type="protein sequence ID" value="AEG01759.1"/>
    <property type="molecule type" value="Genomic_DNA"/>
</dbReference>
<keyword evidence="4" id="KW-0812">Transmembrane</keyword>
<evidence type="ECO:0000256" key="2">
    <source>
        <dbReference type="ARBA" id="ARBA00023224"/>
    </source>
</evidence>
<name>G0A6D1_METMM</name>
<dbReference type="GO" id="GO:0007165">
    <property type="term" value="P:signal transduction"/>
    <property type="evidence" value="ECO:0007669"/>
    <property type="project" value="UniProtKB-KW"/>
</dbReference>
<dbReference type="HOGENOM" id="CLU_000445_107_27_6"/>
<keyword evidence="7" id="KW-1185">Reference proteome</keyword>
<comment type="subcellular location">
    <subcellularLocation>
        <location evidence="1">Membrane</location>
    </subcellularLocation>
</comment>
<protein>
    <submittedName>
        <fullName evidence="6">Methyl-accepting chemotaxis sensory transducer</fullName>
    </submittedName>
</protein>
<dbReference type="InterPro" id="IPR004089">
    <property type="entry name" value="MCPsignal_dom"/>
</dbReference>
<evidence type="ECO:0000256" key="1">
    <source>
        <dbReference type="ARBA" id="ARBA00004370"/>
    </source>
</evidence>
<dbReference type="eggNOG" id="COG0840">
    <property type="taxonomic scope" value="Bacteria"/>
</dbReference>
<dbReference type="Proteomes" id="UP000008888">
    <property type="component" value="Chromosome"/>
</dbReference>
<evidence type="ECO:0000256" key="4">
    <source>
        <dbReference type="SAM" id="Phobius"/>
    </source>
</evidence>
<dbReference type="OrthoDB" id="2489132at2"/>
<dbReference type="Pfam" id="PF00015">
    <property type="entry name" value="MCPsignal"/>
    <property type="match status" value="1"/>
</dbReference>
<evidence type="ECO:0000313" key="6">
    <source>
        <dbReference type="EMBL" id="AEG01759.1"/>
    </source>
</evidence>
<keyword evidence="2 3" id="KW-0807">Transducer</keyword>
<dbReference type="SUPFAM" id="SSF58104">
    <property type="entry name" value="Methyl-accepting chemotaxis protein (MCP) signaling domain"/>
    <property type="match status" value="1"/>
</dbReference>
<dbReference type="GO" id="GO:0016020">
    <property type="term" value="C:membrane"/>
    <property type="evidence" value="ECO:0007669"/>
    <property type="project" value="UniProtKB-SubCell"/>
</dbReference>
<dbReference type="PANTHER" id="PTHR32089">
    <property type="entry name" value="METHYL-ACCEPTING CHEMOTAXIS PROTEIN MCPB"/>
    <property type="match status" value="1"/>
</dbReference>
<reference key="2">
    <citation type="submission" date="2011-05" db="EMBL/GenBank/DDBJ databases">
        <title>Complete genome sequence of the aerobic marine methanotroph Methylomonas methanica MC09.</title>
        <authorList>
            <person name="Boden R."/>
            <person name="Cunliffe M."/>
            <person name="Scanlan J."/>
            <person name="Moussard H."/>
            <person name="Kits K.D."/>
            <person name="Klotz M."/>
            <person name="Jetten M."/>
            <person name="Vuilleumier S."/>
            <person name="Han J."/>
            <person name="Peters L."/>
            <person name="Mikhailova N."/>
            <person name="Teshima H."/>
            <person name="Tapia R."/>
            <person name="Kyrpides N."/>
            <person name="Ivanova N."/>
            <person name="Pagani I."/>
            <person name="Cheng J.-F."/>
            <person name="Goodwin L."/>
            <person name="Han C."/>
            <person name="Hauser L."/>
            <person name="Land M."/>
            <person name="Lapidus A."/>
            <person name="Lucas S."/>
            <person name="Pitluck S."/>
            <person name="Woyke T."/>
            <person name="Stein L.Y."/>
            <person name="Murrell C."/>
        </authorList>
    </citation>
    <scope>NUCLEOTIDE SEQUENCE</scope>
    <source>
        <strain>MC09</strain>
    </source>
</reference>
<feature type="domain" description="Methyl-accepting transducer" evidence="5">
    <location>
        <begin position="116"/>
        <end position="352"/>
    </location>
</feature>
<evidence type="ECO:0000256" key="3">
    <source>
        <dbReference type="PROSITE-ProRule" id="PRU00284"/>
    </source>
</evidence>
<evidence type="ECO:0000259" key="5">
    <source>
        <dbReference type="PROSITE" id="PS50111"/>
    </source>
</evidence>
<dbReference type="KEGG" id="mmt:Metme_3388"/>
<dbReference type="GO" id="GO:0006935">
    <property type="term" value="P:chemotaxis"/>
    <property type="evidence" value="ECO:0007669"/>
    <property type="project" value="UniProtKB-ARBA"/>
</dbReference>